<keyword evidence="2" id="KW-0472">Membrane</keyword>
<feature type="domain" description="FtsX extracellular" evidence="3">
    <location>
        <begin position="201"/>
        <end position="278"/>
    </location>
</feature>
<evidence type="ECO:0000256" key="2">
    <source>
        <dbReference type="SAM" id="Phobius"/>
    </source>
</evidence>
<name>A0A5N6C169_9ACTN</name>
<accession>A0A5N6C169</accession>
<sequence>MTLPEEPQIEEMTIGESDGRRRRPLVIAAVVLVAALVTGGVFAYRASGEPSSPPDGPWPRTGTFLVHLCGPPSPYDGQLSGESQPSDETCPSGAATAAQRRAVERVLASHAETRGYRRLTPAQALAIARQNERIGDILDEYLVRRAVYGGVLAHGNWRRVLGEVQRLPGVFYVESYRDDPWWGRADVAVRLCWKDCEGGLADRQAVLGRIRALPGVDEIYFEDAEHALAVMRHVQWVDRPEFYHADLMPEAFHVKFAGPWDFAQVQRAFAGMPGVVKVVRHVRPL</sequence>
<dbReference type="RefSeq" id="WP_139573379.1">
    <property type="nucleotide sequence ID" value="NZ_VDMA02000003.1"/>
</dbReference>
<dbReference type="Gene3D" id="3.30.70.3040">
    <property type="match status" value="1"/>
</dbReference>
<feature type="compositionally biased region" description="Polar residues" evidence="1">
    <location>
        <begin position="80"/>
        <end position="89"/>
    </location>
</feature>
<feature type="transmembrane region" description="Helical" evidence="2">
    <location>
        <begin position="25"/>
        <end position="44"/>
    </location>
</feature>
<keyword evidence="2" id="KW-1133">Transmembrane helix</keyword>
<protein>
    <recommendedName>
        <fullName evidence="3">FtsX extracellular domain-containing protein</fullName>
    </recommendedName>
</protein>
<dbReference type="Proteomes" id="UP000313066">
    <property type="component" value="Unassembled WGS sequence"/>
</dbReference>
<dbReference type="EMBL" id="VDMA02000003">
    <property type="protein sequence ID" value="KAB8186451.1"/>
    <property type="molecule type" value="Genomic_DNA"/>
</dbReference>
<evidence type="ECO:0000256" key="1">
    <source>
        <dbReference type="SAM" id="MobiDB-lite"/>
    </source>
</evidence>
<proteinExistence type="predicted"/>
<comment type="caution">
    <text evidence="4">The sequence shown here is derived from an EMBL/GenBank/DDBJ whole genome shotgun (WGS) entry which is preliminary data.</text>
</comment>
<reference evidence="4 5" key="1">
    <citation type="submission" date="2019-10" db="EMBL/GenBank/DDBJ databases">
        <title>Nonomuraea sp. nov., isolated from Phyllanthus amarus.</title>
        <authorList>
            <person name="Klykleung N."/>
            <person name="Tanasupawat S."/>
        </authorList>
    </citation>
    <scope>NUCLEOTIDE SEQUENCE [LARGE SCALE GENOMIC DNA]</scope>
    <source>
        <strain evidence="4 5">CR1-09</strain>
    </source>
</reference>
<keyword evidence="5" id="KW-1185">Reference proteome</keyword>
<dbReference type="InterPro" id="IPR040690">
    <property type="entry name" value="FtsX_ECD"/>
</dbReference>
<evidence type="ECO:0000259" key="3">
    <source>
        <dbReference type="Pfam" id="PF18075"/>
    </source>
</evidence>
<keyword evidence="2" id="KW-0812">Transmembrane</keyword>
<feature type="region of interest" description="Disordered" evidence="1">
    <location>
        <begin position="75"/>
        <end position="95"/>
    </location>
</feature>
<gene>
    <name evidence="4" type="ORF">FH610_006500</name>
</gene>
<dbReference type="AlphaFoldDB" id="A0A5N6C169"/>
<dbReference type="Pfam" id="PF18075">
    <property type="entry name" value="FtsX_ECD"/>
    <property type="match status" value="1"/>
</dbReference>
<evidence type="ECO:0000313" key="5">
    <source>
        <dbReference type="Proteomes" id="UP000313066"/>
    </source>
</evidence>
<evidence type="ECO:0000313" key="4">
    <source>
        <dbReference type="EMBL" id="KAB8186451.1"/>
    </source>
</evidence>
<organism evidence="4 5">
    <name type="scientific">Microbispora catharanthi</name>
    <dbReference type="NCBI Taxonomy" id="1712871"/>
    <lineage>
        <taxon>Bacteria</taxon>
        <taxon>Bacillati</taxon>
        <taxon>Actinomycetota</taxon>
        <taxon>Actinomycetes</taxon>
        <taxon>Streptosporangiales</taxon>
        <taxon>Streptosporangiaceae</taxon>
        <taxon>Microbispora</taxon>
    </lineage>
</organism>